<proteinExistence type="inferred from homology"/>
<dbReference type="PANTHER" id="PTHR47926:SF436">
    <property type="entry name" value="PENTATRICOPEPTIDE REPEAT-CONTAINING PROTEIN ELI1, CHLOROPLASTIC-LIKE ISOFORM X2"/>
    <property type="match status" value="1"/>
</dbReference>
<evidence type="ECO:0000313" key="5">
    <source>
        <dbReference type="RefSeq" id="XP_029124303.1"/>
    </source>
</evidence>
<accession>A0A8N4IJ98</accession>
<dbReference type="Pfam" id="PF01535">
    <property type="entry name" value="PPR"/>
    <property type="match status" value="6"/>
</dbReference>
<dbReference type="OrthoDB" id="185373at2759"/>
<evidence type="ECO:0000256" key="2">
    <source>
        <dbReference type="ARBA" id="ARBA00022737"/>
    </source>
</evidence>
<dbReference type="GO" id="GO:0003723">
    <property type="term" value="F:RNA binding"/>
    <property type="evidence" value="ECO:0007669"/>
    <property type="project" value="InterPro"/>
</dbReference>
<dbReference type="RefSeq" id="XP_029124303.1">
    <property type="nucleotide sequence ID" value="XM_029268470.1"/>
</dbReference>
<dbReference type="Pfam" id="PF13041">
    <property type="entry name" value="PPR_2"/>
    <property type="match status" value="3"/>
</dbReference>
<dbReference type="GO" id="GO:0048731">
    <property type="term" value="P:system development"/>
    <property type="evidence" value="ECO:0007669"/>
    <property type="project" value="UniProtKB-ARBA"/>
</dbReference>
<dbReference type="InterPro" id="IPR011990">
    <property type="entry name" value="TPR-like_helical_dom_sf"/>
</dbReference>
<name>A0A8N4IJ98_ELAGV</name>
<sequence length="574" mass="64617">MPAFSKIRTLLHSFKPFPPPLVRPLRVHSLSPREVFNHNLRIGALGRAARLEAARQLFDQMPNRDVVSWNAILTAYWQNHDMEESKRLFDSMPERNIVSWNSMITGCLENGKPDEAFGYFVKMPETNVASWNAMISGFVRYDRFEEAERLFQEMPVKNVISYTAMLDGFARKGEIEKARDLFDKMPKKNVVSWAAMISGYVENGMFEEARSLFDLMPEKNVVAFTAMITGYCREGNVEKARSIFDGIQHKDLISWNAMIAGYVHNGNSEEALKLHITMLELGMKPDHATLIAVLTACSALALLQRGMQIHAVAIKTKLESNTSLSNALITMYSKCGSIGESELVFQEFKNRDLVSWNTMIAAYAQHGQYQKVLALFFDMESNGFTPNGISFLSLLSVCGHVGKVDESITWFNLMVSRYGVCPRAEHYACLVDILSRGGQLKKACDYIREMPFEAESTVWGALLGACQMYSSIELGELAAKKLVQLDSQNSGAYVMLSNMYAAAGMWKEVTRVRILMKEKGVKKQPGYSWTEIGDRVHVFLVGDASHPDIGQILSELGRICLHMKFLDDEADIVH</sequence>
<protein>
    <submittedName>
        <fullName evidence="5">Pentatricopeptide repeat-containing protein At4g02750</fullName>
    </submittedName>
</protein>
<dbReference type="GO" id="GO:0009451">
    <property type="term" value="P:RNA modification"/>
    <property type="evidence" value="ECO:0007669"/>
    <property type="project" value="InterPro"/>
</dbReference>
<dbReference type="FunFam" id="1.25.40.10:FF:000125">
    <property type="entry name" value="Pentatricopeptide repeat-containing protein"/>
    <property type="match status" value="1"/>
</dbReference>
<dbReference type="Gene3D" id="1.25.40.10">
    <property type="entry name" value="Tetratricopeptide repeat domain"/>
    <property type="match status" value="4"/>
</dbReference>
<reference evidence="5" key="1">
    <citation type="submission" date="2025-08" db="UniProtKB">
        <authorList>
            <consortium name="RefSeq"/>
        </authorList>
    </citation>
    <scope>IDENTIFICATION</scope>
</reference>
<feature type="repeat" description="PPR" evidence="3">
    <location>
        <begin position="65"/>
        <end position="95"/>
    </location>
</feature>
<evidence type="ECO:0000256" key="1">
    <source>
        <dbReference type="ARBA" id="ARBA00006643"/>
    </source>
</evidence>
<dbReference type="InterPro" id="IPR046848">
    <property type="entry name" value="E_motif"/>
</dbReference>
<dbReference type="FunFam" id="1.25.40.10:FF:000333">
    <property type="entry name" value="Pentatricopeptide repeat-containing protein"/>
    <property type="match status" value="1"/>
</dbReference>
<dbReference type="FunFam" id="1.25.40.10:FF:000842">
    <property type="entry name" value="Pentatricopeptide repeat-containing protein mitochondrial"/>
    <property type="match status" value="1"/>
</dbReference>
<dbReference type="PROSITE" id="PS51375">
    <property type="entry name" value="PPR"/>
    <property type="match status" value="6"/>
</dbReference>
<comment type="similarity">
    <text evidence="1">Belongs to the PPR family. PCMP-H subfamily.</text>
</comment>
<dbReference type="KEGG" id="egu:105058449"/>
<organism evidence="4 5">
    <name type="scientific">Elaeis guineensis var. tenera</name>
    <name type="common">Oil palm</name>
    <dbReference type="NCBI Taxonomy" id="51953"/>
    <lineage>
        <taxon>Eukaryota</taxon>
        <taxon>Viridiplantae</taxon>
        <taxon>Streptophyta</taxon>
        <taxon>Embryophyta</taxon>
        <taxon>Tracheophyta</taxon>
        <taxon>Spermatophyta</taxon>
        <taxon>Magnoliopsida</taxon>
        <taxon>Liliopsida</taxon>
        <taxon>Arecaceae</taxon>
        <taxon>Arecoideae</taxon>
        <taxon>Cocoseae</taxon>
        <taxon>Elaeidinae</taxon>
        <taxon>Elaeis</taxon>
    </lineage>
</organism>
<gene>
    <name evidence="5" type="primary">LOC105058449</name>
</gene>
<feature type="repeat" description="PPR" evidence="3">
    <location>
        <begin position="96"/>
        <end position="130"/>
    </location>
</feature>
<dbReference type="Pfam" id="PF20431">
    <property type="entry name" value="E_motif"/>
    <property type="match status" value="1"/>
</dbReference>
<evidence type="ECO:0000313" key="4">
    <source>
        <dbReference type="Proteomes" id="UP000504607"/>
    </source>
</evidence>
<evidence type="ECO:0000256" key="3">
    <source>
        <dbReference type="PROSITE-ProRule" id="PRU00708"/>
    </source>
</evidence>
<dbReference type="PANTHER" id="PTHR47926">
    <property type="entry name" value="PENTATRICOPEPTIDE REPEAT-CONTAINING PROTEIN"/>
    <property type="match status" value="1"/>
</dbReference>
<feature type="repeat" description="PPR" evidence="3">
    <location>
        <begin position="220"/>
        <end position="250"/>
    </location>
</feature>
<dbReference type="InterPro" id="IPR002885">
    <property type="entry name" value="PPR_rpt"/>
</dbReference>
<feature type="repeat" description="PPR" evidence="3">
    <location>
        <begin position="352"/>
        <end position="386"/>
    </location>
</feature>
<dbReference type="SUPFAM" id="SSF48452">
    <property type="entry name" value="TPR-like"/>
    <property type="match status" value="1"/>
</dbReference>
<dbReference type="AlphaFoldDB" id="A0A8N4IJ98"/>
<dbReference type="NCBIfam" id="TIGR00756">
    <property type="entry name" value="PPR"/>
    <property type="match status" value="9"/>
</dbReference>
<feature type="repeat" description="PPR" evidence="3">
    <location>
        <begin position="158"/>
        <end position="192"/>
    </location>
</feature>
<dbReference type="Proteomes" id="UP000504607">
    <property type="component" value="Chromosome 15"/>
</dbReference>
<keyword evidence="4" id="KW-1185">Reference proteome</keyword>
<feature type="repeat" description="PPR" evidence="3">
    <location>
        <begin position="251"/>
        <end position="285"/>
    </location>
</feature>
<keyword evidence="2" id="KW-0677">Repeat</keyword>
<dbReference type="InterPro" id="IPR046960">
    <property type="entry name" value="PPR_At4g14850-like_plant"/>
</dbReference>